<dbReference type="OMA" id="ATAYMDA"/>
<keyword evidence="2" id="KW-1185">Reference proteome</keyword>
<dbReference type="eggNOG" id="ENOG502QWGJ">
    <property type="taxonomic scope" value="Eukaryota"/>
</dbReference>
<dbReference type="GeneID" id="19951252"/>
<dbReference type="EMBL" id="JH767167">
    <property type="protein sequence ID" value="EQC31734.1"/>
    <property type="molecule type" value="Genomic_DNA"/>
</dbReference>
<reference evidence="1 2" key="1">
    <citation type="submission" date="2012-04" db="EMBL/GenBank/DDBJ databases">
        <title>The Genome Sequence of Saprolegnia declina VS20.</title>
        <authorList>
            <consortium name="The Broad Institute Genome Sequencing Platform"/>
            <person name="Russ C."/>
            <person name="Nusbaum C."/>
            <person name="Tyler B."/>
            <person name="van West P."/>
            <person name="Dieguez-Uribeondo J."/>
            <person name="de Bruijn I."/>
            <person name="Tripathy S."/>
            <person name="Jiang R."/>
            <person name="Young S.K."/>
            <person name="Zeng Q."/>
            <person name="Gargeya S."/>
            <person name="Fitzgerald M."/>
            <person name="Haas B."/>
            <person name="Abouelleil A."/>
            <person name="Alvarado L."/>
            <person name="Arachchi H.M."/>
            <person name="Berlin A."/>
            <person name="Chapman S.B."/>
            <person name="Goldberg J."/>
            <person name="Griggs A."/>
            <person name="Gujja S."/>
            <person name="Hansen M."/>
            <person name="Howarth C."/>
            <person name="Imamovic A."/>
            <person name="Larimer J."/>
            <person name="McCowen C."/>
            <person name="Montmayeur A."/>
            <person name="Murphy C."/>
            <person name="Neiman D."/>
            <person name="Pearson M."/>
            <person name="Priest M."/>
            <person name="Roberts A."/>
            <person name="Saif S."/>
            <person name="Shea T."/>
            <person name="Sisk P."/>
            <person name="Sykes S."/>
            <person name="Wortman J."/>
            <person name="Nusbaum C."/>
            <person name="Birren B."/>
        </authorList>
    </citation>
    <scope>NUCLEOTIDE SEQUENCE [LARGE SCALE GENOMIC DNA]</scope>
    <source>
        <strain evidence="1 2">VS20</strain>
    </source>
</reference>
<dbReference type="InParanoid" id="T0Q1L2"/>
<dbReference type="RefSeq" id="XP_008614741.1">
    <property type="nucleotide sequence ID" value="XM_008616519.1"/>
</dbReference>
<dbReference type="AlphaFoldDB" id="T0Q1L2"/>
<dbReference type="Proteomes" id="UP000030762">
    <property type="component" value="Unassembled WGS sequence"/>
</dbReference>
<dbReference type="OrthoDB" id="75586at2759"/>
<proteinExistence type="predicted"/>
<evidence type="ECO:0000313" key="2">
    <source>
        <dbReference type="Proteomes" id="UP000030762"/>
    </source>
</evidence>
<sequence>MMQRLKIATAPLRAAARGSLRASSAVHAMATMRAPLQSPMATPHASPLWLAGLALACVAQAALCDEAPRALTVQEVITLYEQVDTNMRILSRQMMEALAYEIAAEEEKGTGPAMSVEDRALQMSETFEQLLAQVQDSVFRNHYVTKEQVADAMRRMERGDLPIQAADAELIHEYIRKLGRMRWECTGSREPIRRRQRDTAPKPLTTPIPRDVLEAMMRELIGALTKEMEAILADIKTRHTNLKDGAVRQEIATAYMDASKLATDAVAANFNVSVDDFQVALAHFHDDATFQATMQQLTDAQHERFVALGL</sequence>
<dbReference type="VEuPathDB" id="FungiDB:SDRG_10525"/>
<protein>
    <submittedName>
        <fullName evidence="1">Uncharacterized protein</fullName>
    </submittedName>
</protein>
<name>T0Q1L2_SAPDV</name>
<organism evidence="1 2">
    <name type="scientific">Saprolegnia diclina (strain VS20)</name>
    <dbReference type="NCBI Taxonomy" id="1156394"/>
    <lineage>
        <taxon>Eukaryota</taxon>
        <taxon>Sar</taxon>
        <taxon>Stramenopiles</taxon>
        <taxon>Oomycota</taxon>
        <taxon>Saprolegniomycetes</taxon>
        <taxon>Saprolegniales</taxon>
        <taxon>Saprolegniaceae</taxon>
        <taxon>Saprolegnia</taxon>
    </lineage>
</organism>
<accession>T0Q1L2</accession>
<evidence type="ECO:0000313" key="1">
    <source>
        <dbReference type="EMBL" id="EQC31734.1"/>
    </source>
</evidence>
<gene>
    <name evidence="1" type="ORF">SDRG_10525</name>
</gene>